<reference evidence="1" key="1">
    <citation type="submission" date="2019-11" db="EMBL/GenBank/DDBJ databases">
        <authorList>
            <person name="Feng L."/>
        </authorList>
    </citation>
    <scope>NUCLEOTIDE SEQUENCE</scope>
    <source>
        <strain evidence="1">ElimosumLFYP34</strain>
    </source>
</reference>
<dbReference type="PANTHER" id="PTHR43451">
    <property type="entry name" value="ACETYLTRANSFERASE (GNAT) FAMILY PROTEIN"/>
    <property type="match status" value="1"/>
</dbReference>
<accession>A0A6N3HR50</accession>
<evidence type="ECO:0000313" key="1">
    <source>
        <dbReference type="EMBL" id="VYU78540.1"/>
    </source>
</evidence>
<name>A0A6N3HR50_EUBLI</name>
<dbReference type="InterPro" id="IPR016181">
    <property type="entry name" value="Acyl_CoA_acyltransferase"/>
</dbReference>
<protein>
    <submittedName>
        <fullName evidence="1">Uncharacterized protein</fullName>
    </submittedName>
</protein>
<dbReference type="RefSeq" id="WP_013381178.1">
    <property type="nucleotide sequence ID" value="NC_014624.2"/>
</dbReference>
<dbReference type="InterPro" id="IPR052564">
    <property type="entry name" value="N-acetyltrans/Recomb-assoc"/>
</dbReference>
<gene>
    <name evidence="1" type="ORF">ELLFYP34_01529</name>
</gene>
<dbReference type="PROSITE" id="PS51186">
    <property type="entry name" value="GNAT"/>
    <property type="match status" value="1"/>
</dbReference>
<dbReference type="Pfam" id="PF13673">
    <property type="entry name" value="Acetyltransf_10"/>
    <property type="match status" value="1"/>
</dbReference>
<dbReference type="EMBL" id="CACRTR010000023">
    <property type="protein sequence ID" value="VYU78540.1"/>
    <property type="molecule type" value="Genomic_DNA"/>
</dbReference>
<proteinExistence type="predicted"/>
<dbReference type="SUPFAM" id="SSF55729">
    <property type="entry name" value="Acyl-CoA N-acyltransferases (Nat)"/>
    <property type="match status" value="1"/>
</dbReference>
<dbReference type="PANTHER" id="PTHR43451:SF1">
    <property type="entry name" value="ACETYLTRANSFERASE"/>
    <property type="match status" value="1"/>
</dbReference>
<dbReference type="Gene3D" id="3.40.630.30">
    <property type="match status" value="1"/>
</dbReference>
<dbReference type="AlphaFoldDB" id="A0A6N3HR50"/>
<sequence>MQIKPLKYHEKNTAMELVWTTFLKFEAPDYSAAGTQHFKAFIRDSRAIGALDMLGAFEGSVLTGLIALDPARRHISLFFVDERWQGQGVGRQLFDCLAREVPHCPITVNASPYAVPIYRCLGFTPTAPEQLTNGIRYTPMIYRREK</sequence>
<organism evidence="1">
    <name type="scientific">Eubacterium limosum</name>
    <dbReference type="NCBI Taxonomy" id="1736"/>
    <lineage>
        <taxon>Bacteria</taxon>
        <taxon>Bacillati</taxon>
        <taxon>Bacillota</taxon>
        <taxon>Clostridia</taxon>
        <taxon>Eubacteriales</taxon>
        <taxon>Eubacteriaceae</taxon>
        <taxon>Eubacterium</taxon>
    </lineage>
</organism>
<dbReference type="InterPro" id="IPR000182">
    <property type="entry name" value="GNAT_dom"/>
</dbReference>
<dbReference type="GO" id="GO:0016747">
    <property type="term" value="F:acyltransferase activity, transferring groups other than amino-acyl groups"/>
    <property type="evidence" value="ECO:0007669"/>
    <property type="project" value="InterPro"/>
</dbReference>
<dbReference type="CDD" id="cd04301">
    <property type="entry name" value="NAT_SF"/>
    <property type="match status" value="1"/>
</dbReference>